<name>A0A454D0F8_VIBHA</name>
<evidence type="ECO:0000313" key="2">
    <source>
        <dbReference type="Proteomes" id="UP000008367"/>
    </source>
</evidence>
<feature type="non-terminal residue" evidence="1">
    <location>
        <position position="33"/>
    </location>
</feature>
<protein>
    <submittedName>
        <fullName evidence="1">Uncharacterized protein</fullName>
    </submittedName>
</protein>
<comment type="caution">
    <text evidence="1">The sequence shown here is derived from an EMBL/GenBank/DDBJ whole genome shotgun (WGS) entry which is preliminary data.</text>
</comment>
<organism evidence="1 2">
    <name type="scientific">Vibrio harveyi</name>
    <name type="common">Beneckea harveyi</name>
    <dbReference type="NCBI Taxonomy" id="669"/>
    <lineage>
        <taxon>Bacteria</taxon>
        <taxon>Pseudomonadati</taxon>
        <taxon>Pseudomonadota</taxon>
        <taxon>Gammaproteobacteria</taxon>
        <taxon>Vibrionales</taxon>
        <taxon>Vibrionaceae</taxon>
        <taxon>Vibrio</taxon>
    </lineage>
</organism>
<dbReference type="AlphaFoldDB" id="A0A454D0F8"/>
<dbReference type="Proteomes" id="UP000008367">
    <property type="component" value="Unassembled WGS sequence"/>
</dbReference>
<sequence>MIINVHRIQSLRIVDTQWSRTLPKLRTETKKGF</sequence>
<evidence type="ECO:0000313" key="1">
    <source>
        <dbReference type="EMBL" id="EKM32145.1"/>
    </source>
</evidence>
<reference evidence="1 2" key="1">
    <citation type="submission" date="2012-10" db="EMBL/GenBank/DDBJ databases">
        <title>Genome sequence of Vibrio Cholerae HENC-02.</title>
        <authorList>
            <person name="Eppinger M."/>
            <person name="Hasan N.A."/>
            <person name="Sengamalay N."/>
            <person name="Hine E."/>
            <person name="Su Q."/>
            <person name="Daugherty S.C."/>
            <person name="Young S."/>
            <person name="Sadzewicz L."/>
            <person name="Tallon L."/>
            <person name="Cebula T.A."/>
            <person name="Ravel J."/>
            <person name="Colwell R.R."/>
        </authorList>
    </citation>
    <scope>NUCLEOTIDE SEQUENCE [LARGE SCALE GENOMIC DNA]</scope>
    <source>
        <strain evidence="1 2">HENC-02</strain>
    </source>
</reference>
<accession>A0A454D0F8</accession>
<proteinExistence type="predicted"/>
<gene>
    <name evidence="1" type="ORF">VCHENC02_2271A</name>
</gene>
<dbReference type="EMBL" id="AJSR01000868">
    <property type="protein sequence ID" value="EKM32145.1"/>
    <property type="molecule type" value="Genomic_DNA"/>
</dbReference>